<comment type="caution">
    <text evidence="7">The sequence shown here is derived from an EMBL/GenBank/DDBJ whole genome shotgun (WGS) entry which is preliminary data.</text>
</comment>
<dbReference type="GO" id="GO:0006508">
    <property type="term" value="P:proteolysis"/>
    <property type="evidence" value="ECO:0007669"/>
    <property type="project" value="InterPro"/>
</dbReference>
<feature type="compositionally biased region" description="Low complexity" evidence="4">
    <location>
        <begin position="436"/>
        <end position="447"/>
    </location>
</feature>
<reference evidence="7 8" key="1">
    <citation type="submission" date="2019-10" db="EMBL/GenBank/DDBJ databases">
        <title>Whole genome shotgun sequence of Acrocarpospora corrugata NBRC 13972.</title>
        <authorList>
            <person name="Ichikawa N."/>
            <person name="Kimura A."/>
            <person name="Kitahashi Y."/>
            <person name="Komaki H."/>
            <person name="Oguchi A."/>
        </authorList>
    </citation>
    <scope>NUCLEOTIDE SEQUENCE [LARGE SCALE GENOMIC DNA]</scope>
    <source>
        <strain evidence="7 8">NBRC 13972</strain>
    </source>
</reference>
<keyword evidence="8" id="KW-1185">Reference proteome</keyword>
<feature type="repeat" description="WD" evidence="3">
    <location>
        <begin position="830"/>
        <end position="865"/>
    </location>
</feature>
<keyword evidence="5" id="KW-1133">Transmembrane helix</keyword>
<evidence type="ECO:0000256" key="3">
    <source>
        <dbReference type="PROSITE-ProRule" id="PRU00221"/>
    </source>
</evidence>
<dbReference type="InterPro" id="IPR036322">
    <property type="entry name" value="WD40_repeat_dom_sf"/>
</dbReference>
<dbReference type="SUPFAM" id="SSF52129">
    <property type="entry name" value="Caspase-like"/>
    <property type="match status" value="1"/>
</dbReference>
<keyword evidence="5" id="KW-0472">Membrane</keyword>
<dbReference type="AlphaFoldDB" id="A0A5M3W1D0"/>
<evidence type="ECO:0000313" key="8">
    <source>
        <dbReference type="Proteomes" id="UP000334990"/>
    </source>
</evidence>
<dbReference type="Pfam" id="PF00400">
    <property type="entry name" value="WD40"/>
    <property type="match status" value="4"/>
</dbReference>
<feature type="region of interest" description="Disordered" evidence="4">
    <location>
        <begin position="398"/>
        <end position="486"/>
    </location>
</feature>
<dbReference type="PROSITE" id="PS50082">
    <property type="entry name" value="WD_REPEATS_2"/>
    <property type="match status" value="3"/>
</dbReference>
<evidence type="ECO:0000256" key="5">
    <source>
        <dbReference type="SAM" id="Phobius"/>
    </source>
</evidence>
<gene>
    <name evidence="7" type="ORF">Acor_49830</name>
</gene>
<dbReference type="InterPro" id="IPR029030">
    <property type="entry name" value="Caspase-like_dom_sf"/>
</dbReference>
<dbReference type="Pfam" id="PF00656">
    <property type="entry name" value="Peptidase_C14"/>
    <property type="match status" value="1"/>
</dbReference>
<organism evidence="7 8">
    <name type="scientific">Acrocarpospora corrugata</name>
    <dbReference type="NCBI Taxonomy" id="35763"/>
    <lineage>
        <taxon>Bacteria</taxon>
        <taxon>Bacillati</taxon>
        <taxon>Actinomycetota</taxon>
        <taxon>Actinomycetes</taxon>
        <taxon>Streptosporangiales</taxon>
        <taxon>Streptosporangiaceae</taxon>
        <taxon>Acrocarpospora</taxon>
    </lineage>
</organism>
<evidence type="ECO:0000313" key="7">
    <source>
        <dbReference type="EMBL" id="GES02917.1"/>
    </source>
</evidence>
<dbReference type="RefSeq" id="WP_155339125.1">
    <property type="nucleotide sequence ID" value="NZ_BAAABN010000090.1"/>
</dbReference>
<feature type="repeat" description="WD" evidence="3">
    <location>
        <begin position="676"/>
        <end position="717"/>
    </location>
</feature>
<dbReference type="NCBIfam" id="NF047832">
    <property type="entry name" value="caspase_w_EACC1"/>
    <property type="match status" value="1"/>
</dbReference>
<accession>A0A5M3W1D0</accession>
<keyword evidence="2" id="KW-0677">Repeat</keyword>
<feature type="compositionally biased region" description="Pro residues" evidence="4">
    <location>
        <begin position="315"/>
        <end position="324"/>
    </location>
</feature>
<feature type="compositionally biased region" description="Low complexity" evidence="4">
    <location>
        <begin position="413"/>
        <end position="424"/>
    </location>
</feature>
<dbReference type="SUPFAM" id="SSF50978">
    <property type="entry name" value="WD40 repeat-like"/>
    <property type="match status" value="1"/>
</dbReference>
<feature type="domain" description="Peptidase C14 caspase" evidence="6">
    <location>
        <begin position="3"/>
        <end position="229"/>
    </location>
</feature>
<dbReference type="PRINTS" id="PR00320">
    <property type="entry name" value="GPROTEINBRPT"/>
</dbReference>
<dbReference type="Proteomes" id="UP000334990">
    <property type="component" value="Unassembled WGS sequence"/>
</dbReference>
<dbReference type="InterPro" id="IPR020472">
    <property type="entry name" value="WD40_PAC1"/>
</dbReference>
<dbReference type="EMBL" id="BLAD01000063">
    <property type="protein sequence ID" value="GES02917.1"/>
    <property type="molecule type" value="Genomic_DNA"/>
</dbReference>
<dbReference type="CDD" id="cd00200">
    <property type="entry name" value="WD40"/>
    <property type="match status" value="1"/>
</dbReference>
<protein>
    <recommendedName>
        <fullName evidence="6">Peptidase C14 caspase domain-containing protein</fullName>
    </recommendedName>
</protein>
<dbReference type="PANTHER" id="PTHR19879:SF9">
    <property type="entry name" value="TRANSCRIPTION INITIATION FACTOR TFIID SUBUNIT 5"/>
    <property type="match status" value="1"/>
</dbReference>
<dbReference type="InterPro" id="IPR001680">
    <property type="entry name" value="WD40_rpt"/>
</dbReference>
<dbReference type="GO" id="GO:0004197">
    <property type="term" value="F:cysteine-type endopeptidase activity"/>
    <property type="evidence" value="ECO:0007669"/>
    <property type="project" value="InterPro"/>
</dbReference>
<evidence type="ECO:0000256" key="1">
    <source>
        <dbReference type="ARBA" id="ARBA00022574"/>
    </source>
</evidence>
<feature type="compositionally biased region" description="Low complexity" evidence="4">
    <location>
        <begin position="346"/>
        <end position="365"/>
    </location>
</feature>
<dbReference type="InterPro" id="IPR019775">
    <property type="entry name" value="WD40_repeat_CS"/>
</dbReference>
<feature type="compositionally biased region" description="Pro residues" evidence="4">
    <location>
        <begin position="425"/>
        <end position="435"/>
    </location>
</feature>
<dbReference type="InterPro" id="IPR015943">
    <property type="entry name" value="WD40/YVTN_repeat-like_dom_sf"/>
</dbReference>
<dbReference type="PROSITE" id="PS50294">
    <property type="entry name" value="WD_REPEATS_REGION"/>
    <property type="match status" value="2"/>
</dbReference>
<dbReference type="Gene3D" id="2.130.10.10">
    <property type="entry name" value="YVTN repeat-like/Quinoprotein amine dehydrogenase"/>
    <property type="match status" value="3"/>
</dbReference>
<evidence type="ECO:0000256" key="2">
    <source>
        <dbReference type="ARBA" id="ARBA00022737"/>
    </source>
</evidence>
<proteinExistence type="predicted"/>
<feature type="repeat" description="WD" evidence="3">
    <location>
        <begin position="592"/>
        <end position="626"/>
    </location>
</feature>
<feature type="transmembrane region" description="Helical" evidence="5">
    <location>
        <begin position="499"/>
        <end position="519"/>
    </location>
</feature>
<dbReference type="Gene3D" id="3.40.50.1460">
    <property type="match status" value="1"/>
</dbReference>
<evidence type="ECO:0000256" key="4">
    <source>
        <dbReference type="SAM" id="MobiDB-lite"/>
    </source>
</evidence>
<sequence>MGRRLALLIATYQYQDTGLRQLTAPAHDAEALAAVLRDPEIAGFEVTTLINEPHHRVGEAIGDFYRDPRRDDLTLLYFTGHGLKDDDGRLYLAMTNTRRDSLLFTALSAEQIDQAMEGCRSRQKVLILDCCYSGAFPAGRIAKADSAVNTLERFQGRGRTVLTASDATQYSFEGNQAHGQAPQSVFTRYLVDGLRDGSADLDGDGDISVDELYSYVHDRVVEEMPQQRPKKQDNVEGRTIIAQNINWTLPTYLRNAIGSPIATDRLTALDGLAHLHQIGNSTVRGHVREQIRRLADDDSKQVSASAAARLQSLLPAPPQPPSRQPPGTTESATPPPTALPAKLNRPAPTGLDPAAAALAPTSPADDAPPDQPAWSPTEPVQETEPAPLRAEPVRMDAPPVEVAPSPTLPQEGEPTSPEPVAAPETTPPTAPPMRPAPATATASHPPSGNVSTAEVPIVDVDADPRTSPSATGGTKPPPRSGSAPVRWSRLLPSTGRARAFTVTAAIAMVATIVVVVFYLNNGGSTGSDRPSAATVVTASTTLDGYPGKVDEVMFSPDGAILATGTSGTETTKPAWRLWELATKKSIATLTGVEAAEFSPDGKTLALVNGDGKVRLWDVATRKTRASLPRRHQGTAAMAFNPDGTILATAGTCACGDSFDNPVQLWDVTTGKPIDTLAGHTNGVQTMAFSPDGTTLASGAVDKTVRLWAVATRKTTFTLTAGWTVRFSIDGTTLATSSPYTDDQVRLWDVATGKNTATLGTGRPLAFLNHTTLAVADNDESVQVWDIGTGLMTASLPSGTMFSPDGKTYAYATADSGRLWDLATGSSIAALVGHTDRINDMAFSPDGKTLATASSDKTVRLWPIAR</sequence>
<evidence type="ECO:0000259" key="6">
    <source>
        <dbReference type="Pfam" id="PF00656"/>
    </source>
</evidence>
<keyword evidence="5" id="KW-0812">Transmembrane</keyword>
<dbReference type="InterPro" id="IPR018247">
    <property type="entry name" value="EF_Hand_1_Ca_BS"/>
</dbReference>
<dbReference type="OrthoDB" id="491589at2"/>
<feature type="region of interest" description="Disordered" evidence="4">
    <location>
        <begin position="311"/>
        <end position="385"/>
    </location>
</feature>
<dbReference type="InterPro" id="IPR011600">
    <property type="entry name" value="Pept_C14_caspase"/>
</dbReference>
<keyword evidence="1 3" id="KW-0853">WD repeat</keyword>
<dbReference type="PROSITE" id="PS00678">
    <property type="entry name" value="WD_REPEATS_1"/>
    <property type="match status" value="1"/>
</dbReference>
<name>A0A5M3W1D0_9ACTN</name>
<dbReference type="PANTHER" id="PTHR19879">
    <property type="entry name" value="TRANSCRIPTION INITIATION FACTOR TFIID"/>
    <property type="match status" value="1"/>
</dbReference>
<dbReference type="PROSITE" id="PS00018">
    <property type="entry name" value="EF_HAND_1"/>
    <property type="match status" value="1"/>
</dbReference>
<dbReference type="SMART" id="SM00320">
    <property type="entry name" value="WD40"/>
    <property type="match status" value="7"/>
</dbReference>